<keyword evidence="2" id="KW-1185">Reference proteome</keyword>
<dbReference type="EMBL" id="CAJGYM010000039">
    <property type="protein sequence ID" value="CAD6193910.1"/>
    <property type="molecule type" value="Genomic_DNA"/>
</dbReference>
<dbReference type="Proteomes" id="UP000835052">
    <property type="component" value="Unassembled WGS sequence"/>
</dbReference>
<name>A0A8S1HKX4_9PELO</name>
<sequence>MLRDDRFTDTISRNTSVQSAISRFDQQRPIQLSMRPRLERHNTSMADFPSSQVGYSIREYNGSADPPQAVVVPIPRPRALPSSPDLRRSKSVDERSFGPTVMITVKPNEDDVTFMKANYENDSELELRSFDQGFRPTNFGRGIQGMYNTTMSEIDASTVDEETLLNALGVSPLPKTSENNTFPAKSNVISQQKDAMDTCKRCVGGCQRLALFVDLSSGTRQCPAPLYCSHPFFGFVPVLPQKSIHLSSPRCIAFCIKYSFEAQNFN</sequence>
<proteinExistence type="predicted"/>
<accession>A0A8S1HKX4</accession>
<organism evidence="1 2">
    <name type="scientific">Caenorhabditis auriculariae</name>
    <dbReference type="NCBI Taxonomy" id="2777116"/>
    <lineage>
        <taxon>Eukaryota</taxon>
        <taxon>Metazoa</taxon>
        <taxon>Ecdysozoa</taxon>
        <taxon>Nematoda</taxon>
        <taxon>Chromadorea</taxon>
        <taxon>Rhabditida</taxon>
        <taxon>Rhabditina</taxon>
        <taxon>Rhabditomorpha</taxon>
        <taxon>Rhabditoidea</taxon>
        <taxon>Rhabditidae</taxon>
        <taxon>Peloderinae</taxon>
        <taxon>Caenorhabditis</taxon>
    </lineage>
</organism>
<evidence type="ECO:0000313" key="1">
    <source>
        <dbReference type="EMBL" id="CAD6193910.1"/>
    </source>
</evidence>
<dbReference type="OrthoDB" id="5866664at2759"/>
<reference evidence="1" key="1">
    <citation type="submission" date="2020-10" db="EMBL/GenBank/DDBJ databases">
        <authorList>
            <person name="Kikuchi T."/>
        </authorList>
    </citation>
    <scope>NUCLEOTIDE SEQUENCE</scope>
    <source>
        <strain evidence="1">NKZ352</strain>
    </source>
</reference>
<comment type="caution">
    <text evidence="1">The sequence shown here is derived from an EMBL/GenBank/DDBJ whole genome shotgun (WGS) entry which is preliminary data.</text>
</comment>
<gene>
    <name evidence="1" type="ORF">CAUJ_LOCUS9829</name>
</gene>
<evidence type="ECO:0000313" key="2">
    <source>
        <dbReference type="Proteomes" id="UP000835052"/>
    </source>
</evidence>
<dbReference type="AlphaFoldDB" id="A0A8S1HKX4"/>
<protein>
    <submittedName>
        <fullName evidence="1">Uncharacterized protein</fullName>
    </submittedName>
</protein>